<comment type="caution">
    <text evidence="5">The sequence shown here is derived from an EMBL/GenBank/DDBJ whole genome shotgun (WGS) entry which is preliminary data.</text>
</comment>
<keyword evidence="1" id="KW-0808">Transferase</keyword>
<dbReference type="NCBIfam" id="NF006829">
    <property type="entry name" value="PRK09352.1"/>
    <property type="match status" value="1"/>
</dbReference>
<name>A0A4R8VFB7_9MICO</name>
<dbReference type="GO" id="GO:0006633">
    <property type="term" value="P:fatty acid biosynthetic process"/>
    <property type="evidence" value="ECO:0007669"/>
    <property type="project" value="InterPro"/>
</dbReference>
<feature type="domain" description="Beta-ketoacyl-[acyl-carrier-protein] synthase III C-terminal" evidence="3">
    <location>
        <begin position="248"/>
        <end position="335"/>
    </location>
</feature>
<sequence>MKARIAAVSYFLPEQKLTNDVLAAEFPEWTVEKIASKTGIRSRGIAGENEFASDLATQAAEKLFVEHRIDRSVVDYIVLCTQSPDFFMPATACIVQGNLGLSTRVGATDISLGCSGYIYALGLAKGLIESGQVENVLVLTADTYSKFINDKDKSVRTIFGDGASATLVTHGAPAEGLYAFAYGTDGSGGKNLIVPGGGLRPGEAVAPKALPESRGLVSNGLDLFMDGPEIFNFTLRVVPNAVQAVLGKASKSLADVDLFVFHQANQYMLEHLRKKLGVDEERFYVSLENSGNTVSSTIPIALREAEEAGALKPGMTVMLLGFGVGYSWGGMIVRW</sequence>
<dbReference type="Proteomes" id="UP000297963">
    <property type="component" value="Unassembled WGS sequence"/>
</dbReference>
<gene>
    <name evidence="5" type="ORF">E3O11_16595</name>
</gene>
<dbReference type="InterPro" id="IPR016039">
    <property type="entry name" value="Thiolase-like"/>
</dbReference>
<dbReference type="SUPFAM" id="SSF53901">
    <property type="entry name" value="Thiolase-like"/>
    <property type="match status" value="1"/>
</dbReference>
<dbReference type="CDD" id="cd00830">
    <property type="entry name" value="KAS_III"/>
    <property type="match status" value="1"/>
</dbReference>
<dbReference type="Gene3D" id="3.40.47.10">
    <property type="match status" value="1"/>
</dbReference>
<reference evidence="5 6" key="1">
    <citation type="submission" date="2019-03" db="EMBL/GenBank/DDBJ databases">
        <title>Genomics of glacier-inhabiting Cryobacterium strains.</title>
        <authorList>
            <person name="Liu Q."/>
            <person name="Xin Y.-H."/>
        </authorList>
    </citation>
    <scope>NUCLEOTIDE SEQUENCE [LARGE SCALE GENOMIC DNA]</scope>
    <source>
        <strain evidence="5 6">Hh34</strain>
    </source>
</reference>
<dbReference type="EMBL" id="SOFE01000030">
    <property type="protein sequence ID" value="TFB81525.1"/>
    <property type="molecule type" value="Genomic_DNA"/>
</dbReference>
<dbReference type="GO" id="GO:0044550">
    <property type="term" value="P:secondary metabolite biosynthetic process"/>
    <property type="evidence" value="ECO:0007669"/>
    <property type="project" value="TreeGrafter"/>
</dbReference>
<accession>A0A4R8VFB7</accession>
<evidence type="ECO:0000256" key="1">
    <source>
        <dbReference type="ARBA" id="ARBA00022679"/>
    </source>
</evidence>
<protein>
    <submittedName>
        <fullName evidence="5">Ketoacyl-ACP synthase III</fullName>
    </submittedName>
</protein>
<proteinExistence type="predicted"/>
<keyword evidence="2" id="KW-0012">Acyltransferase</keyword>
<dbReference type="InterPro" id="IPR013747">
    <property type="entry name" value="ACP_syn_III_C"/>
</dbReference>
<dbReference type="PANTHER" id="PTHR34069">
    <property type="entry name" value="3-OXOACYL-[ACYL-CARRIER-PROTEIN] SYNTHASE 3"/>
    <property type="match status" value="1"/>
</dbReference>
<dbReference type="Pfam" id="PF08541">
    <property type="entry name" value="ACP_syn_III_C"/>
    <property type="match status" value="1"/>
</dbReference>
<dbReference type="PANTHER" id="PTHR34069:SF2">
    <property type="entry name" value="BETA-KETOACYL-[ACYL-CARRIER-PROTEIN] SYNTHASE III"/>
    <property type="match status" value="1"/>
</dbReference>
<dbReference type="AlphaFoldDB" id="A0A4R8VFB7"/>
<evidence type="ECO:0000259" key="4">
    <source>
        <dbReference type="Pfam" id="PF08545"/>
    </source>
</evidence>
<evidence type="ECO:0000313" key="6">
    <source>
        <dbReference type="Proteomes" id="UP000297963"/>
    </source>
</evidence>
<dbReference type="Pfam" id="PF08545">
    <property type="entry name" value="ACP_syn_III"/>
    <property type="match status" value="1"/>
</dbReference>
<dbReference type="InterPro" id="IPR013751">
    <property type="entry name" value="ACP_syn_III_N"/>
</dbReference>
<evidence type="ECO:0000259" key="3">
    <source>
        <dbReference type="Pfam" id="PF08541"/>
    </source>
</evidence>
<dbReference type="GO" id="GO:0004315">
    <property type="term" value="F:3-oxoacyl-[acyl-carrier-protein] synthase activity"/>
    <property type="evidence" value="ECO:0007669"/>
    <property type="project" value="InterPro"/>
</dbReference>
<evidence type="ECO:0000256" key="2">
    <source>
        <dbReference type="ARBA" id="ARBA00023315"/>
    </source>
</evidence>
<organism evidence="5 6">
    <name type="scientific">Cryobacterium levicorallinum</name>
    <dbReference type="NCBI Taxonomy" id="995038"/>
    <lineage>
        <taxon>Bacteria</taxon>
        <taxon>Bacillati</taxon>
        <taxon>Actinomycetota</taxon>
        <taxon>Actinomycetes</taxon>
        <taxon>Micrococcales</taxon>
        <taxon>Microbacteriaceae</taxon>
        <taxon>Cryobacterium</taxon>
    </lineage>
</organism>
<feature type="domain" description="Beta-ketoacyl-[acyl-carrier-protein] synthase III N-terminal" evidence="4">
    <location>
        <begin position="109"/>
        <end position="186"/>
    </location>
</feature>
<evidence type="ECO:0000313" key="5">
    <source>
        <dbReference type="EMBL" id="TFB81525.1"/>
    </source>
</evidence>